<dbReference type="InterPro" id="IPR015795">
    <property type="entry name" value="Pyrv_Knase_C"/>
</dbReference>
<evidence type="ECO:0000256" key="12">
    <source>
        <dbReference type="NCBIfam" id="TIGR01064"/>
    </source>
</evidence>
<keyword evidence="6" id="KW-0547">Nucleotide-binding</keyword>
<keyword evidence="10 13" id="KW-0324">Glycolysis</keyword>
<evidence type="ECO:0000256" key="11">
    <source>
        <dbReference type="ARBA" id="ARBA00023317"/>
    </source>
</evidence>
<evidence type="ECO:0000256" key="9">
    <source>
        <dbReference type="ARBA" id="ARBA00022842"/>
    </source>
</evidence>
<dbReference type="PANTHER" id="PTHR11817">
    <property type="entry name" value="PYRUVATE KINASE"/>
    <property type="match status" value="1"/>
</dbReference>
<dbReference type="InterPro" id="IPR015806">
    <property type="entry name" value="Pyrv_Knase_insert_dom_sf"/>
</dbReference>
<keyword evidence="5" id="KW-0479">Metal-binding</keyword>
<evidence type="ECO:0000256" key="7">
    <source>
        <dbReference type="ARBA" id="ARBA00022777"/>
    </source>
</evidence>
<evidence type="ECO:0000256" key="4">
    <source>
        <dbReference type="ARBA" id="ARBA00022679"/>
    </source>
</evidence>
<evidence type="ECO:0000259" key="15">
    <source>
        <dbReference type="Pfam" id="PF02887"/>
    </source>
</evidence>
<comment type="catalytic activity">
    <reaction evidence="13">
        <text>pyruvate + ATP = phosphoenolpyruvate + ADP + H(+)</text>
        <dbReference type="Rhea" id="RHEA:18157"/>
        <dbReference type="ChEBI" id="CHEBI:15361"/>
        <dbReference type="ChEBI" id="CHEBI:15378"/>
        <dbReference type="ChEBI" id="CHEBI:30616"/>
        <dbReference type="ChEBI" id="CHEBI:58702"/>
        <dbReference type="ChEBI" id="CHEBI:456216"/>
        <dbReference type="EC" id="2.7.1.40"/>
    </reaction>
</comment>
<dbReference type="Pfam" id="PF00224">
    <property type="entry name" value="PK"/>
    <property type="match status" value="1"/>
</dbReference>
<evidence type="ECO:0000256" key="3">
    <source>
        <dbReference type="ARBA" id="ARBA00012142"/>
    </source>
</evidence>
<keyword evidence="4 13" id="KW-0808">Transferase</keyword>
<dbReference type="GO" id="GO:0000287">
    <property type="term" value="F:magnesium ion binding"/>
    <property type="evidence" value="ECO:0007669"/>
    <property type="project" value="UniProtKB-UniRule"/>
</dbReference>
<comment type="pathway">
    <text evidence="1 13">Carbohydrate degradation; glycolysis; pyruvate from D-glyceraldehyde 3-phosphate: step 5/5.</text>
</comment>
<dbReference type="SUPFAM" id="SSF50800">
    <property type="entry name" value="PK beta-barrel domain-like"/>
    <property type="match status" value="1"/>
</dbReference>
<dbReference type="InterPro" id="IPR015793">
    <property type="entry name" value="Pyrv_Knase_brl"/>
</dbReference>
<dbReference type="NCBIfam" id="TIGR01064">
    <property type="entry name" value="pyruv_kin"/>
    <property type="match status" value="1"/>
</dbReference>
<evidence type="ECO:0000256" key="8">
    <source>
        <dbReference type="ARBA" id="ARBA00022840"/>
    </source>
</evidence>
<dbReference type="AlphaFoldDB" id="A0AAT9FH24"/>
<dbReference type="Pfam" id="PF02887">
    <property type="entry name" value="PK_C"/>
    <property type="match status" value="1"/>
</dbReference>
<evidence type="ECO:0000256" key="6">
    <source>
        <dbReference type="ARBA" id="ARBA00022741"/>
    </source>
</evidence>
<dbReference type="GO" id="GO:0005524">
    <property type="term" value="F:ATP binding"/>
    <property type="evidence" value="ECO:0007669"/>
    <property type="project" value="UniProtKB-KW"/>
</dbReference>
<dbReference type="GO" id="GO:0030955">
    <property type="term" value="F:potassium ion binding"/>
    <property type="evidence" value="ECO:0007669"/>
    <property type="project" value="UniProtKB-UniRule"/>
</dbReference>
<evidence type="ECO:0000256" key="10">
    <source>
        <dbReference type="ARBA" id="ARBA00023152"/>
    </source>
</evidence>
<keyword evidence="9 13" id="KW-0460">Magnesium</keyword>
<evidence type="ECO:0000256" key="1">
    <source>
        <dbReference type="ARBA" id="ARBA00004997"/>
    </source>
</evidence>
<evidence type="ECO:0000259" key="14">
    <source>
        <dbReference type="Pfam" id="PF00224"/>
    </source>
</evidence>
<feature type="domain" description="Pyruvate kinase barrel" evidence="14">
    <location>
        <begin position="6"/>
        <end position="326"/>
    </location>
</feature>
<proteinExistence type="inferred from homology"/>
<dbReference type="EMBL" id="AP026866">
    <property type="protein sequence ID" value="BDS05275.1"/>
    <property type="molecule type" value="Genomic_DNA"/>
</dbReference>
<evidence type="ECO:0000256" key="5">
    <source>
        <dbReference type="ARBA" id="ARBA00022723"/>
    </source>
</evidence>
<organism evidence="16">
    <name type="scientific">Oceaniferula spumae</name>
    <dbReference type="NCBI Taxonomy" id="2979115"/>
    <lineage>
        <taxon>Bacteria</taxon>
        <taxon>Pseudomonadati</taxon>
        <taxon>Verrucomicrobiota</taxon>
        <taxon>Verrucomicrobiia</taxon>
        <taxon>Verrucomicrobiales</taxon>
        <taxon>Verrucomicrobiaceae</taxon>
        <taxon>Oceaniferula</taxon>
    </lineage>
</organism>
<dbReference type="NCBIfam" id="NF004491">
    <property type="entry name" value="PRK05826.1"/>
    <property type="match status" value="1"/>
</dbReference>
<dbReference type="KEGG" id="osu:NT6N_03150"/>
<protein>
    <recommendedName>
        <fullName evidence="3 12">Pyruvate kinase</fullName>
        <ecNumber evidence="3 12">2.7.1.40</ecNumber>
    </recommendedName>
</protein>
<accession>A0AAT9FH24</accession>
<name>A0AAT9FH24_9BACT</name>
<dbReference type="InterPro" id="IPR001697">
    <property type="entry name" value="Pyr_Knase"/>
</dbReference>
<evidence type="ECO:0000256" key="13">
    <source>
        <dbReference type="RuleBase" id="RU000504"/>
    </source>
</evidence>
<keyword evidence="7 13" id="KW-0418">Kinase</keyword>
<dbReference type="Gene3D" id="2.40.33.10">
    <property type="entry name" value="PK beta-barrel domain-like"/>
    <property type="match status" value="1"/>
</dbReference>
<dbReference type="PRINTS" id="PR01050">
    <property type="entry name" value="PYRUVTKNASE"/>
</dbReference>
<dbReference type="FunFam" id="2.40.33.10:FF:000001">
    <property type="entry name" value="Pyruvate kinase"/>
    <property type="match status" value="1"/>
</dbReference>
<dbReference type="InterPro" id="IPR011037">
    <property type="entry name" value="Pyrv_Knase-like_insert_dom_sf"/>
</dbReference>
<dbReference type="InterPro" id="IPR040442">
    <property type="entry name" value="Pyrv_kinase-like_dom_sf"/>
</dbReference>
<keyword evidence="11 16" id="KW-0670">Pyruvate</keyword>
<dbReference type="InterPro" id="IPR036918">
    <property type="entry name" value="Pyrv_Knase_C_sf"/>
</dbReference>
<feature type="domain" description="Pyruvate kinase C-terminal" evidence="15">
    <location>
        <begin position="356"/>
        <end position="457"/>
    </location>
</feature>
<sequence>MNRHYRKTRIICTLGPATDSDEMLEALIRAGANVFRLNMSHATHEWVRDLCPRIRKISDRLQSHTSILCDLQGPSIRTGDVEKPLDLKKGDKIEFRKRDTKPQEKHSTTVNYDGLMADVSEGDSLVVDNGNFLMRIEKVSSDRIVCEVCTEGVMTSRRHINLPGVRLNLPALTQKDHSDLSMACDCDVDFIAGSFVRDAAHVRELRAAMLERGGDAGIVSKIEDQEAVRNIDDIISESDVIMVARGDLGIEVNIEELPIIQRKIVKRCMRMGTRVIVATHMLESMISNPLPTRAEVTDVSNAVFEEADSVMLSGETSVGKYPVECVEILDRISRRIERSGGMGYGADALLRTERQKTVRAAVQLADSITDAILVVFTRRGYMPVQTALLRPLSAIHAFAPEDSICRKINLARGLTTRKINFSDNPEDTLKTAIEVLIADNAVTPGTPLVVISDMTQKDKVVDSVLLVHA</sequence>
<dbReference type="InterPro" id="IPR015813">
    <property type="entry name" value="Pyrv/PenolPyrv_kinase-like_dom"/>
</dbReference>
<evidence type="ECO:0000313" key="16">
    <source>
        <dbReference type="EMBL" id="BDS05275.1"/>
    </source>
</evidence>
<reference evidence="16" key="1">
    <citation type="submission" date="2024-07" db="EMBL/GenBank/DDBJ databases">
        <title>Complete genome sequence of Verrucomicrobiaceae bacterium NT6N.</title>
        <authorList>
            <person name="Huang C."/>
            <person name="Takami H."/>
            <person name="Hamasaki K."/>
        </authorList>
    </citation>
    <scope>NUCLEOTIDE SEQUENCE</scope>
    <source>
        <strain evidence="16">NT6N</strain>
    </source>
</reference>
<comment type="similarity">
    <text evidence="2 13">Belongs to the pyruvate kinase family.</text>
</comment>
<evidence type="ECO:0000256" key="2">
    <source>
        <dbReference type="ARBA" id="ARBA00008663"/>
    </source>
</evidence>
<dbReference type="GO" id="GO:0004743">
    <property type="term" value="F:pyruvate kinase activity"/>
    <property type="evidence" value="ECO:0007669"/>
    <property type="project" value="UniProtKB-UniRule"/>
</dbReference>
<dbReference type="GO" id="GO:0016301">
    <property type="term" value="F:kinase activity"/>
    <property type="evidence" value="ECO:0007669"/>
    <property type="project" value="UniProtKB-KW"/>
</dbReference>
<dbReference type="Gene3D" id="3.20.20.60">
    <property type="entry name" value="Phosphoenolpyruvate-binding domains"/>
    <property type="match status" value="1"/>
</dbReference>
<keyword evidence="8" id="KW-0067">ATP-binding</keyword>
<dbReference type="EC" id="2.7.1.40" evidence="3 12"/>
<dbReference type="SUPFAM" id="SSF52935">
    <property type="entry name" value="PK C-terminal domain-like"/>
    <property type="match status" value="1"/>
</dbReference>
<gene>
    <name evidence="16" type="primary">pykF</name>
    <name evidence="16" type="ORF">NT6N_03150</name>
</gene>
<dbReference type="Gene3D" id="3.40.1380.20">
    <property type="entry name" value="Pyruvate kinase, C-terminal domain"/>
    <property type="match status" value="1"/>
</dbReference>
<dbReference type="SUPFAM" id="SSF51621">
    <property type="entry name" value="Phosphoenolpyruvate/pyruvate domain"/>
    <property type="match status" value="1"/>
</dbReference>